<proteinExistence type="predicted"/>
<evidence type="ECO:0000313" key="1">
    <source>
        <dbReference type="EMBL" id="CAG5109624.1"/>
    </source>
</evidence>
<dbReference type="Gene3D" id="1.20.920.60">
    <property type="match status" value="2"/>
</dbReference>
<name>A0ABN7T1W7_OIKDI</name>
<keyword evidence="2" id="KW-1185">Reference proteome</keyword>
<gene>
    <name evidence="1" type="ORF">OKIOD_LOCUS12908</name>
</gene>
<evidence type="ECO:0000313" key="2">
    <source>
        <dbReference type="Proteomes" id="UP001158576"/>
    </source>
</evidence>
<accession>A0ABN7T1W7</accession>
<organism evidence="1 2">
    <name type="scientific">Oikopleura dioica</name>
    <name type="common">Tunicate</name>
    <dbReference type="NCBI Taxonomy" id="34765"/>
    <lineage>
        <taxon>Eukaryota</taxon>
        <taxon>Metazoa</taxon>
        <taxon>Chordata</taxon>
        <taxon>Tunicata</taxon>
        <taxon>Appendicularia</taxon>
        <taxon>Copelata</taxon>
        <taxon>Oikopleuridae</taxon>
        <taxon>Oikopleura</taxon>
    </lineage>
</organism>
<sequence length="269" mass="31021">MLDKPIFEGSRGDLIELRSLCKPPGIVNEVLRALVILLGFKPTPDNISHLLSNVNDLQAKMATYNLETVLRRTRKLKGVDIDPDKVCKASKAASSVAKWVKDLQNYQKSPIESFERSRSCVDFSLVQPEEIEEEKRRSKVRVQKKQKITRPRISKAAILELKSFKCPPDTVQRIAGAAAVMIDLPSEWTHCRKMLDIPDLAEQFDHAERYHRKRPICAGKLWQLNRLKITHIKIDEVLKVSQGARQIYNWLNFMLDRHVRRFPEVSFAK</sequence>
<dbReference type="Proteomes" id="UP001158576">
    <property type="component" value="Chromosome 2"/>
</dbReference>
<dbReference type="PANTHER" id="PTHR45703">
    <property type="entry name" value="DYNEIN HEAVY CHAIN"/>
    <property type="match status" value="1"/>
</dbReference>
<protein>
    <submittedName>
        <fullName evidence="1">Oidioi.mRNA.OKI2018_I69.chr2.g4143.t1.cds</fullName>
    </submittedName>
</protein>
<dbReference type="InterPro" id="IPR026983">
    <property type="entry name" value="DHC"/>
</dbReference>
<reference evidence="1 2" key="1">
    <citation type="submission" date="2021-04" db="EMBL/GenBank/DDBJ databases">
        <authorList>
            <person name="Bliznina A."/>
        </authorList>
    </citation>
    <scope>NUCLEOTIDE SEQUENCE [LARGE SCALE GENOMIC DNA]</scope>
</reference>
<dbReference type="EMBL" id="OU015567">
    <property type="protein sequence ID" value="CAG5109624.1"/>
    <property type="molecule type" value="Genomic_DNA"/>
</dbReference>